<dbReference type="InterPro" id="IPR044641">
    <property type="entry name" value="Lsm7/SmG-like"/>
</dbReference>
<dbReference type="InterPro" id="IPR010920">
    <property type="entry name" value="LSM_dom_sf"/>
</dbReference>
<evidence type="ECO:0000256" key="6">
    <source>
        <dbReference type="ARBA" id="ARBA00023187"/>
    </source>
</evidence>
<dbReference type="GO" id="GO:0071004">
    <property type="term" value="C:U2-type prespliceosome"/>
    <property type="evidence" value="ECO:0007669"/>
    <property type="project" value="TreeGrafter"/>
</dbReference>
<dbReference type="InterPro" id="IPR047575">
    <property type="entry name" value="Sm"/>
</dbReference>
<evidence type="ECO:0000313" key="11">
    <source>
        <dbReference type="EMBL" id="ORY86292.1"/>
    </source>
</evidence>
<keyword evidence="7" id="KW-0539">Nucleus</keyword>
<dbReference type="GO" id="GO:0071013">
    <property type="term" value="C:catalytic step 2 spliceosome"/>
    <property type="evidence" value="ECO:0007669"/>
    <property type="project" value="TreeGrafter"/>
</dbReference>
<evidence type="ECO:0000256" key="3">
    <source>
        <dbReference type="ARBA" id="ARBA00022664"/>
    </source>
</evidence>
<dbReference type="GeneID" id="63787554"/>
<evidence type="ECO:0000256" key="4">
    <source>
        <dbReference type="ARBA" id="ARBA00022728"/>
    </source>
</evidence>
<dbReference type="GO" id="GO:0000398">
    <property type="term" value="P:mRNA splicing, via spliceosome"/>
    <property type="evidence" value="ECO:0007669"/>
    <property type="project" value="InterPro"/>
</dbReference>
<dbReference type="STRING" id="56484.A0A1Y2FQL0"/>
<dbReference type="SMART" id="SM00651">
    <property type="entry name" value="Sm"/>
    <property type="match status" value="1"/>
</dbReference>
<evidence type="ECO:0000313" key="12">
    <source>
        <dbReference type="Proteomes" id="UP000193685"/>
    </source>
</evidence>
<dbReference type="GO" id="GO:0003723">
    <property type="term" value="F:RNA binding"/>
    <property type="evidence" value="ECO:0007669"/>
    <property type="project" value="UniProtKB-KW"/>
</dbReference>
<evidence type="ECO:0000256" key="9">
    <source>
        <dbReference type="SAM" id="MobiDB-lite"/>
    </source>
</evidence>
<comment type="caution">
    <text evidence="11">The sequence shown here is derived from an EMBL/GenBank/DDBJ whole genome shotgun (WGS) entry which is preliminary data.</text>
</comment>
<feature type="region of interest" description="Disordered" evidence="9">
    <location>
        <begin position="1"/>
        <end position="22"/>
    </location>
</feature>
<dbReference type="PANTHER" id="PTHR10553:SF5">
    <property type="entry name" value="U6 SNRNA-ASSOCIATED SM-LIKE PROTEIN LSM7"/>
    <property type="match status" value="1"/>
</dbReference>
<keyword evidence="5" id="KW-0694">RNA-binding</keyword>
<keyword evidence="8" id="KW-0687">Ribonucleoprotein</keyword>
<keyword evidence="3" id="KW-0507">mRNA processing</keyword>
<sequence length="104" mass="11349">MNRGKRGGGAPARGGKTEQRPKKEAILNLAKYQDKQVRVKFTGGREVVGVLKGFDGLMNLVLDNVKEYLLDTNETRELGLIVVRGPTLVLISPVDGSEEIANPF</sequence>
<keyword evidence="4" id="KW-0747">Spliceosome</keyword>
<dbReference type="InterPro" id="IPR017132">
    <property type="entry name" value="Lsm7"/>
</dbReference>
<gene>
    <name evidence="11" type="ORF">BCR37DRAFT_391086</name>
</gene>
<dbReference type="GO" id="GO:0005688">
    <property type="term" value="C:U6 snRNP"/>
    <property type="evidence" value="ECO:0007669"/>
    <property type="project" value="TreeGrafter"/>
</dbReference>
<proteinExistence type="inferred from homology"/>
<name>A0A1Y2FQL0_PROLT</name>
<dbReference type="GO" id="GO:0097526">
    <property type="term" value="C:spliceosomal tri-snRNP complex"/>
    <property type="evidence" value="ECO:0007669"/>
    <property type="project" value="TreeGrafter"/>
</dbReference>
<protein>
    <submittedName>
        <fullName evidence="11">LSM domain-domain-containing protein</fullName>
    </submittedName>
</protein>
<dbReference type="Proteomes" id="UP000193685">
    <property type="component" value="Unassembled WGS sequence"/>
</dbReference>
<dbReference type="AlphaFoldDB" id="A0A1Y2FQL0"/>
<evidence type="ECO:0000256" key="1">
    <source>
        <dbReference type="ARBA" id="ARBA00004123"/>
    </source>
</evidence>
<evidence type="ECO:0000259" key="10">
    <source>
        <dbReference type="PROSITE" id="PS52002"/>
    </source>
</evidence>
<comment type="subcellular location">
    <subcellularLocation>
        <location evidence="1">Nucleus</location>
    </subcellularLocation>
</comment>
<dbReference type="RefSeq" id="XP_040727474.1">
    <property type="nucleotide sequence ID" value="XM_040870955.1"/>
</dbReference>
<evidence type="ECO:0000256" key="5">
    <source>
        <dbReference type="ARBA" id="ARBA00022884"/>
    </source>
</evidence>
<keyword evidence="6" id="KW-0508">mRNA splicing</keyword>
<dbReference type="OMA" id="PFVQQEE"/>
<dbReference type="PROSITE" id="PS52002">
    <property type="entry name" value="SM"/>
    <property type="match status" value="1"/>
</dbReference>
<feature type="domain" description="Sm" evidence="10">
    <location>
        <begin position="24"/>
        <end position="97"/>
    </location>
</feature>
<dbReference type="InterPro" id="IPR001163">
    <property type="entry name" value="Sm_dom_euk/arc"/>
</dbReference>
<evidence type="ECO:0000256" key="8">
    <source>
        <dbReference type="ARBA" id="ARBA00023274"/>
    </source>
</evidence>
<dbReference type="Pfam" id="PF01423">
    <property type="entry name" value="LSM"/>
    <property type="match status" value="1"/>
</dbReference>
<comment type="similarity">
    <text evidence="2">Belongs to the snRNP Sm proteins family.</text>
</comment>
<dbReference type="SUPFAM" id="SSF50182">
    <property type="entry name" value="Sm-like ribonucleoproteins"/>
    <property type="match status" value="1"/>
</dbReference>
<evidence type="ECO:0000256" key="2">
    <source>
        <dbReference type="ARBA" id="ARBA00006850"/>
    </source>
</evidence>
<reference evidence="11 12" key="1">
    <citation type="submission" date="2016-07" db="EMBL/GenBank/DDBJ databases">
        <title>Pervasive Adenine N6-methylation of Active Genes in Fungi.</title>
        <authorList>
            <consortium name="DOE Joint Genome Institute"/>
            <person name="Mondo S.J."/>
            <person name="Dannebaum R.O."/>
            <person name="Kuo R.C."/>
            <person name="Labutti K."/>
            <person name="Haridas S."/>
            <person name="Kuo A."/>
            <person name="Salamov A."/>
            <person name="Ahrendt S.R."/>
            <person name="Lipzen A."/>
            <person name="Sullivan W."/>
            <person name="Andreopoulos W.B."/>
            <person name="Clum A."/>
            <person name="Lindquist E."/>
            <person name="Daum C."/>
            <person name="Ramamoorthy G.K."/>
            <person name="Gryganskyi A."/>
            <person name="Culley D."/>
            <person name="Magnuson J.K."/>
            <person name="James T.Y."/>
            <person name="O'Malley M.A."/>
            <person name="Stajich J.E."/>
            <person name="Spatafora J.W."/>
            <person name="Visel A."/>
            <person name="Grigoriev I.V."/>
        </authorList>
    </citation>
    <scope>NUCLEOTIDE SEQUENCE [LARGE SCALE GENOMIC DNA]</scope>
    <source>
        <strain evidence="11 12">12-1054</strain>
    </source>
</reference>
<dbReference type="EMBL" id="MCFI01000003">
    <property type="protein sequence ID" value="ORY86292.1"/>
    <property type="molecule type" value="Genomic_DNA"/>
</dbReference>
<evidence type="ECO:0000256" key="7">
    <source>
        <dbReference type="ARBA" id="ARBA00023242"/>
    </source>
</evidence>
<keyword evidence="12" id="KW-1185">Reference proteome</keyword>
<dbReference type="Gene3D" id="2.30.30.100">
    <property type="match status" value="1"/>
</dbReference>
<organism evidence="11 12">
    <name type="scientific">Protomyces lactucae-debilis</name>
    <dbReference type="NCBI Taxonomy" id="2754530"/>
    <lineage>
        <taxon>Eukaryota</taxon>
        <taxon>Fungi</taxon>
        <taxon>Dikarya</taxon>
        <taxon>Ascomycota</taxon>
        <taxon>Taphrinomycotina</taxon>
        <taxon>Taphrinomycetes</taxon>
        <taxon>Taphrinales</taxon>
        <taxon>Protomycetaceae</taxon>
        <taxon>Protomyces</taxon>
    </lineage>
</organism>
<dbReference type="GO" id="GO:1990726">
    <property type="term" value="C:Lsm1-7-Pat1 complex"/>
    <property type="evidence" value="ECO:0007669"/>
    <property type="project" value="TreeGrafter"/>
</dbReference>
<dbReference type="PANTHER" id="PTHR10553">
    <property type="entry name" value="SMALL NUCLEAR RIBONUCLEOPROTEIN"/>
    <property type="match status" value="1"/>
</dbReference>
<accession>A0A1Y2FQL0</accession>
<dbReference type="OrthoDB" id="274944at2759"/>
<dbReference type="GO" id="GO:0000956">
    <property type="term" value="P:nuclear-transcribed mRNA catabolic process"/>
    <property type="evidence" value="ECO:0007669"/>
    <property type="project" value="InterPro"/>
</dbReference>
<dbReference type="PIRSF" id="PIRSF037188">
    <property type="entry name" value="U6_snRNA_Lsm7"/>
    <property type="match status" value="1"/>
</dbReference>
<dbReference type="CDD" id="cd01729">
    <property type="entry name" value="LSm7"/>
    <property type="match status" value="1"/>
</dbReference>